<comment type="caution">
    <text evidence="7">The sequence shown here is derived from an EMBL/GenBank/DDBJ whole genome shotgun (WGS) entry which is preliminary data.</text>
</comment>
<evidence type="ECO:0000256" key="1">
    <source>
        <dbReference type="ARBA" id="ARBA00004141"/>
    </source>
</evidence>
<dbReference type="RefSeq" id="WP_155135908.1">
    <property type="nucleotide sequence ID" value="NZ_BMGZ01000001.1"/>
</dbReference>
<keyword evidence="2 5" id="KW-0812">Transmembrane</keyword>
<evidence type="ECO:0000313" key="10">
    <source>
        <dbReference type="Proteomes" id="UP000818603"/>
    </source>
</evidence>
<dbReference type="AlphaFoldDB" id="A0A8J3ENX5"/>
<dbReference type="EMBL" id="BMGZ01000001">
    <property type="protein sequence ID" value="GGH92244.1"/>
    <property type="molecule type" value="Genomic_DNA"/>
</dbReference>
<evidence type="ECO:0000313" key="8">
    <source>
        <dbReference type="EMBL" id="NHK26407.1"/>
    </source>
</evidence>
<dbReference type="PANTHER" id="PTHR10846:SF8">
    <property type="entry name" value="INNER MEMBRANE PROTEIN YRBG"/>
    <property type="match status" value="1"/>
</dbReference>
<dbReference type="GO" id="GO:0006874">
    <property type="term" value="P:intracellular calcium ion homeostasis"/>
    <property type="evidence" value="ECO:0007669"/>
    <property type="project" value="TreeGrafter"/>
</dbReference>
<keyword evidence="3 5" id="KW-1133">Transmembrane helix</keyword>
<dbReference type="InterPro" id="IPR004481">
    <property type="entry name" value="K/Na/Ca-exchanger"/>
</dbReference>
<dbReference type="Proteomes" id="UP000621856">
    <property type="component" value="Unassembled WGS sequence"/>
</dbReference>
<evidence type="ECO:0000313" key="9">
    <source>
        <dbReference type="Proteomes" id="UP000621856"/>
    </source>
</evidence>
<dbReference type="GO" id="GO:0008273">
    <property type="term" value="F:calcium, potassium:sodium antiporter activity"/>
    <property type="evidence" value="ECO:0007669"/>
    <property type="project" value="TreeGrafter"/>
</dbReference>
<organism evidence="7 9">
    <name type="scientific">Aquisalinus luteolus</name>
    <dbReference type="NCBI Taxonomy" id="1566827"/>
    <lineage>
        <taxon>Bacteria</taxon>
        <taxon>Pseudomonadati</taxon>
        <taxon>Pseudomonadota</taxon>
        <taxon>Alphaproteobacteria</taxon>
        <taxon>Parvularculales</taxon>
        <taxon>Parvularculaceae</taxon>
        <taxon>Aquisalinus</taxon>
    </lineage>
</organism>
<reference evidence="7" key="3">
    <citation type="submission" date="2020-09" db="EMBL/GenBank/DDBJ databases">
        <authorList>
            <person name="Sun Q."/>
            <person name="Zhou Y."/>
        </authorList>
    </citation>
    <scope>NUCLEOTIDE SEQUENCE</scope>
    <source>
        <strain evidence="7">CGMCC 1.14984</strain>
    </source>
</reference>
<dbReference type="Pfam" id="PF01699">
    <property type="entry name" value="Na_Ca_ex"/>
    <property type="match status" value="2"/>
</dbReference>
<feature type="domain" description="Sodium/calcium exchanger membrane region" evidence="6">
    <location>
        <begin position="198"/>
        <end position="338"/>
    </location>
</feature>
<dbReference type="GO" id="GO:0005886">
    <property type="term" value="C:plasma membrane"/>
    <property type="evidence" value="ECO:0007669"/>
    <property type="project" value="TreeGrafter"/>
</dbReference>
<gene>
    <name evidence="8" type="ORF">FF098_000635</name>
    <name evidence="7" type="ORF">GCM10011355_01280</name>
</gene>
<dbReference type="EMBL" id="VCJR02000001">
    <property type="protein sequence ID" value="NHK26407.1"/>
    <property type="molecule type" value="Genomic_DNA"/>
</dbReference>
<dbReference type="GO" id="GO:0005262">
    <property type="term" value="F:calcium channel activity"/>
    <property type="evidence" value="ECO:0007669"/>
    <property type="project" value="TreeGrafter"/>
</dbReference>
<evidence type="ECO:0000256" key="3">
    <source>
        <dbReference type="ARBA" id="ARBA00022989"/>
    </source>
</evidence>
<feature type="domain" description="Sodium/calcium exchanger membrane region" evidence="6">
    <location>
        <begin position="13"/>
        <end position="157"/>
    </location>
</feature>
<feature type="transmembrane region" description="Helical" evidence="5">
    <location>
        <begin position="47"/>
        <end position="69"/>
    </location>
</feature>
<feature type="transmembrane region" description="Helical" evidence="5">
    <location>
        <begin position="324"/>
        <end position="343"/>
    </location>
</feature>
<proteinExistence type="predicted"/>
<dbReference type="PANTHER" id="PTHR10846">
    <property type="entry name" value="SODIUM/POTASSIUM/CALCIUM EXCHANGER"/>
    <property type="match status" value="1"/>
</dbReference>
<protein>
    <submittedName>
        <fullName evidence="8">Sodium:calcium antiporter</fullName>
    </submittedName>
</protein>
<comment type="subcellular location">
    <subcellularLocation>
        <location evidence="1">Membrane</location>
        <topology evidence="1">Multi-pass membrane protein</topology>
    </subcellularLocation>
</comment>
<reference evidence="8 10" key="2">
    <citation type="submission" date="2020-02" db="EMBL/GenBank/DDBJ databases">
        <title>Genome sequence of Parvularcula flava strain NH6-79.</title>
        <authorList>
            <person name="Abdul Karim M.H."/>
            <person name="Lam M.Q."/>
            <person name="Chen S.J."/>
            <person name="Yahya A."/>
            <person name="Shahir S."/>
            <person name="Shamsir M.S."/>
            <person name="Chong C.S."/>
        </authorList>
    </citation>
    <scope>NUCLEOTIDE SEQUENCE [LARGE SCALE GENOMIC DNA]</scope>
    <source>
        <strain evidence="8 10">NH6-79</strain>
    </source>
</reference>
<evidence type="ECO:0000256" key="5">
    <source>
        <dbReference type="SAM" id="Phobius"/>
    </source>
</evidence>
<keyword evidence="4 5" id="KW-0472">Membrane</keyword>
<keyword evidence="10" id="KW-1185">Reference proteome</keyword>
<evidence type="ECO:0000313" key="7">
    <source>
        <dbReference type="EMBL" id="GGH92244.1"/>
    </source>
</evidence>
<feature type="transmembrane region" description="Helical" evidence="5">
    <location>
        <begin position="139"/>
        <end position="157"/>
    </location>
</feature>
<name>A0A8J3ENX5_9PROT</name>
<evidence type="ECO:0000259" key="6">
    <source>
        <dbReference type="Pfam" id="PF01699"/>
    </source>
</evidence>
<reference evidence="7" key="1">
    <citation type="journal article" date="2014" name="Int. J. Syst. Evol. Microbiol.">
        <title>Complete genome sequence of Corynebacterium casei LMG S-19264T (=DSM 44701T), isolated from a smear-ripened cheese.</title>
        <authorList>
            <consortium name="US DOE Joint Genome Institute (JGI-PGF)"/>
            <person name="Walter F."/>
            <person name="Albersmeier A."/>
            <person name="Kalinowski J."/>
            <person name="Ruckert C."/>
        </authorList>
    </citation>
    <scope>NUCLEOTIDE SEQUENCE</scope>
    <source>
        <strain evidence="7">CGMCC 1.14984</strain>
    </source>
</reference>
<feature type="transmembrane region" description="Helical" evidence="5">
    <location>
        <begin position="6"/>
        <end position="26"/>
    </location>
</feature>
<feature type="transmembrane region" description="Helical" evidence="5">
    <location>
        <begin position="291"/>
        <end position="312"/>
    </location>
</feature>
<accession>A0A8J3ENX5</accession>
<dbReference type="InterPro" id="IPR004837">
    <property type="entry name" value="NaCa_Exmemb"/>
</dbReference>
<feature type="transmembrane region" description="Helical" evidence="5">
    <location>
        <begin position="262"/>
        <end position="279"/>
    </location>
</feature>
<dbReference type="Gene3D" id="1.20.1420.30">
    <property type="entry name" value="NCX, central ion-binding region"/>
    <property type="match status" value="2"/>
</dbReference>
<dbReference type="Proteomes" id="UP000818603">
    <property type="component" value="Unassembled WGS sequence"/>
</dbReference>
<evidence type="ECO:0000256" key="2">
    <source>
        <dbReference type="ARBA" id="ARBA00022692"/>
    </source>
</evidence>
<feature type="transmembrane region" description="Helical" evidence="5">
    <location>
        <begin position="81"/>
        <end position="100"/>
    </location>
</feature>
<feature type="transmembrane region" description="Helical" evidence="5">
    <location>
        <begin position="191"/>
        <end position="211"/>
    </location>
</feature>
<dbReference type="InterPro" id="IPR044880">
    <property type="entry name" value="NCX_ion-bd_dom_sf"/>
</dbReference>
<feature type="transmembrane region" description="Helical" evidence="5">
    <location>
        <begin position="231"/>
        <end position="250"/>
    </location>
</feature>
<sequence length="347" mass="35753">MPGFSSFSLAVNIAVFAVAAGIVGYAGTKIAKYADAISERTGLGEAVIGLFLLAGVTSLPEIATSFTAASSGNAPLAVNNLLGSIAMQIAVLAVGDLVYGKRALTSIVPDPVVILQGALNVVLLSVVAFAVMIGDVSVLFAGAWTWGLLVAAIYSFYKLAEGRGREPWVPNDEDHEQLHGLSMPGTDDGNVVLGVKTVASALAILIAGFIVSRAGETISVQSGLGSSFMGVAFVAIATSLPELSTVFAAMRRNLYTMAISDILGTNILNISLLLGVDAVSPGGPVLDRVGVFAAAVALLGVVLTGLFLVGLAERRDRTVWRMGVDSLLVLVCYAGGLAFLFMMRCEG</sequence>
<evidence type="ECO:0000256" key="4">
    <source>
        <dbReference type="ARBA" id="ARBA00023136"/>
    </source>
</evidence>
<feature type="transmembrane region" description="Helical" evidence="5">
    <location>
        <begin position="112"/>
        <end position="133"/>
    </location>
</feature>